<dbReference type="OrthoDB" id="4772757at2759"/>
<sequence>MGQRLGCGVSHEHGLFSAVQVGDLESVESLLARDPNLLHQATVHDHHSAHQTATVGDGDDGKLFFLHDALPEYLFGTNFPIIQTGIFC</sequence>
<gene>
    <name evidence="1" type="ordered locus">VIT_01s0010g03520</name>
</gene>
<dbReference type="AlphaFoldDB" id="D7TAX2"/>
<organism evidence="1 2">
    <name type="scientific">Vitis vinifera</name>
    <name type="common">Grape</name>
    <dbReference type="NCBI Taxonomy" id="29760"/>
    <lineage>
        <taxon>Eukaryota</taxon>
        <taxon>Viridiplantae</taxon>
        <taxon>Streptophyta</taxon>
        <taxon>Embryophyta</taxon>
        <taxon>Tracheophyta</taxon>
        <taxon>Spermatophyta</taxon>
        <taxon>Magnoliopsida</taxon>
        <taxon>eudicotyledons</taxon>
        <taxon>Gunneridae</taxon>
        <taxon>Pentapetalae</taxon>
        <taxon>rosids</taxon>
        <taxon>Vitales</taxon>
        <taxon>Vitaceae</taxon>
        <taxon>Viteae</taxon>
        <taxon>Vitis</taxon>
    </lineage>
</organism>
<dbReference type="EMBL" id="FN595754">
    <property type="protein sequence ID" value="CBI27645.3"/>
    <property type="molecule type" value="Genomic_DNA"/>
</dbReference>
<evidence type="ECO:0000313" key="1">
    <source>
        <dbReference type="EMBL" id="CBI27645.3"/>
    </source>
</evidence>
<dbReference type="PaxDb" id="29760-VIT_01s0010g03520.t01"/>
<dbReference type="HOGENOM" id="CLU_2473520_0_0_1"/>
<reference evidence="2" key="1">
    <citation type="journal article" date="2007" name="Nature">
        <title>The grapevine genome sequence suggests ancestral hexaploidization in major angiosperm phyla.</title>
        <authorList>
            <consortium name="The French-Italian Public Consortium for Grapevine Genome Characterization."/>
            <person name="Jaillon O."/>
            <person name="Aury J.-M."/>
            <person name="Noel B."/>
            <person name="Policriti A."/>
            <person name="Clepet C."/>
            <person name="Casagrande A."/>
            <person name="Choisne N."/>
            <person name="Aubourg S."/>
            <person name="Vitulo N."/>
            <person name="Jubin C."/>
            <person name="Vezzi A."/>
            <person name="Legeai F."/>
            <person name="Hugueney P."/>
            <person name="Dasilva C."/>
            <person name="Horner D."/>
            <person name="Mica E."/>
            <person name="Jublot D."/>
            <person name="Poulain J."/>
            <person name="Bruyere C."/>
            <person name="Billault A."/>
            <person name="Segurens B."/>
            <person name="Gouyvenoux M."/>
            <person name="Ugarte E."/>
            <person name="Cattonaro F."/>
            <person name="Anthouard V."/>
            <person name="Vico V."/>
            <person name="Del Fabbro C."/>
            <person name="Alaux M."/>
            <person name="Di Gaspero G."/>
            <person name="Dumas V."/>
            <person name="Felice N."/>
            <person name="Paillard S."/>
            <person name="Juman I."/>
            <person name="Moroldo M."/>
            <person name="Scalabrin S."/>
            <person name="Canaguier A."/>
            <person name="Le Clainche I."/>
            <person name="Malacrida G."/>
            <person name="Durand E."/>
            <person name="Pesole G."/>
            <person name="Laucou V."/>
            <person name="Chatelet P."/>
            <person name="Merdinoglu D."/>
            <person name="Delledonne M."/>
            <person name="Pezzotti M."/>
            <person name="Lecharny A."/>
            <person name="Scarpelli C."/>
            <person name="Artiguenave F."/>
            <person name="Pe M.E."/>
            <person name="Valle G."/>
            <person name="Morgante M."/>
            <person name="Caboche M."/>
            <person name="Adam-Blondon A.-F."/>
            <person name="Weissenbach J."/>
            <person name="Quetier F."/>
            <person name="Wincker P."/>
        </authorList>
    </citation>
    <scope>NUCLEOTIDE SEQUENCE [LARGE SCALE GENOMIC DNA]</scope>
    <source>
        <strain evidence="2">cv. Pinot noir / PN40024</strain>
    </source>
</reference>
<protein>
    <submittedName>
        <fullName evidence="1">Uncharacterized protein</fullName>
    </submittedName>
</protein>
<dbReference type="STRING" id="29760.D7TAX2"/>
<proteinExistence type="predicted"/>
<dbReference type="InParanoid" id="D7TAX2"/>
<dbReference type="Proteomes" id="UP000009183">
    <property type="component" value="Chromosome 1"/>
</dbReference>
<evidence type="ECO:0000313" key="2">
    <source>
        <dbReference type="Proteomes" id="UP000009183"/>
    </source>
</evidence>
<keyword evidence="2" id="KW-1185">Reference proteome</keyword>
<accession>D7TAX2</accession>
<name>D7TAX2_VITVI</name>